<accession>A0A542DCT0</accession>
<dbReference type="GO" id="GO:0016810">
    <property type="term" value="F:hydrolase activity, acting on carbon-nitrogen (but not peptide) bonds"/>
    <property type="evidence" value="ECO:0007669"/>
    <property type="project" value="InterPro"/>
</dbReference>
<dbReference type="OrthoDB" id="3173428at2"/>
<feature type="domain" description="Amidohydrolase 3" evidence="1">
    <location>
        <begin position="46"/>
        <end position="515"/>
    </location>
</feature>
<dbReference type="Gene3D" id="3.20.20.140">
    <property type="entry name" value="Metal-dependent hydrolases"/>
    <property type="match status" value="1"/>
</dbReference>
<reference evidence="2 3" key="1">
    <citation type="submission" date="2019-06" db="EMBL/GenBank/DDBJ databases">
        <title>Sequencing the genomes of 1000 actinobacteria strains.</title>
        <authorList>
            <person name="Klenk H.-P."/>
        </authorList>
    </citation>
    <scope>NUCLEOTIDE SEQUENCE [LARGE SCALE GENOMIC DNA]</scope>
    <source>
        <strain evidence="2 3">DSM 45679</strain>
    </source>
</reference>
<protein>
    <recommendedName>
        <fullName evidence="1">Amidohydrolase 3 domain-containing protein</fullName>
    </recommendedName>
</protein>
<evidence type="ECO:0000313" key="3">
    <source>
        <dbReference type="Proteomes" id="UP000320876"/>
    </source>
</evidence>
<dbReference type="Pfam" id="PF07969">
    <property type="entry name" value="Amidohydro_3"/>
    <property type="match status" value="1"/>
</dbReference>
<dbReference type="Gene3D" id="3.10.310.70">
    <property type="match status" value="1"/>
</dbReference>
<evidence type="ECO:0000313" key="2">
    <source>
        <dbReference type="EMBL" id="TQJ00876.1"/>
    </source>
</evidence>
<dbReference type="InterPro" id="IPR011059">
    <property type="entry name" value="Metal-dep_hydrolase_composite"/>
</dbReference>
<dbReference type="EMBL" id="VFML01000001">
    <property type="protein sequence ID" value="TQJ00876.1"/>
    <property type="molecule type" value="Genomic_DNA"/>
</dbReference>
<dbReference type="InterPro" id="IPR033932">
    <property type="entry name" value="YtcJ-like"/>
</dbReference>
<evidence type="ECO:0000259" key="1">
    <source>
        <dbReference type="Pfam" id="PF07969"/>
    </source>
</evidence>
<dbReference type="Proteomes" id="UP000320876">
    <property type="component" value="Unassembled WGS sequence"/>
</dbReference>
<dbReference type="Gene3D" id="2.30.40.10">
    <property type="entry name" value="Urease, subunit C, domain 1"/>
    <property type="match status" value="1"/>
</dbReference>
<sequence length="532" mass="55996">MLDVRLVNATVHTMDDDLRVAHEIGVWRGRIVGLDGAVSGLPARHEVDLGGATVLPGFLDAHVHLAWTGLAARRTVVNPREGVPRMLEVIRAAALRTQPGEWVDIGGYDQRPLGRHVTAAELDTVAAGRRILMVHDSGHACVVNGAVLDLLPADLPHEDGVFAEAGMAAVRALRQPYSTAELVDAIEHAGRACRAEGITAVAEAGIGGGLIGHSPVELAAYQDALDTGRLPLRVQAMIAADVLGPAGAHPEDDIARAVGVGMRTGFGGDRLSVGALKVFTDGGMMPRTAALTEPYVGLGHSGQLFADPGDLTDTIVRGHRAGWQLAVHAIGDRAVDLALEALERAHRERPRPHARHRVEHAGLVRPDQLPRFARVGASAVVQPNFLTYLGDDYAAIMGPERADWLYRGRGFLEHGVPLVGSSDRPVTGGAPLRAIQFLVQRTTGAGLPVGAGEAVGVSDALRAYTASAAHACHWERELGTIEPGKLADLVVLGDDPHRVPPEEIGAIEVVATVSAEDGALVTHGTDLGLQPE</sequence>
<organism evidence="2 3">
    <name type="scientific">Amycolatopsis cihanbeyliensis</name>
    <dbReference type="NCBI Taxonomy" id="1128664"/>
    <lineage>
        <taxon>Bacteria</taxon>
        <taxon>Bacillati</taxon>
        <taxon>Actinomycetota</taxon>
        <taxon>Actinomycetes</taxon>
        <taxon>Pseudonocardiales</taxon>
        <taxon>Pseudonocardiaceae</taxon>
        <taxon>Amycolatopsis</taxon>
    </lineage>
</organism>
<comment type="caution">
    <text evidence="2">The sequence shown here is derived from an EMBL/GenBank/DDBJ whole genome shotgun (WGS) entry which is preliminary data.</text>
</comment>
<gene>
    <name evidence="2" type="ORF">FB471_0527</name>
</gene>
<dbReference type="InterPro" id="IPR032466">
    <property type="entry name" value="Metal_Hydrolase"/>
</dbReference>
<dbReference type="SUPFAM" id="SSF51556">
    <property type="entry name" value="Metallo-dependent hydrolases"/>
    <property type="match status" value="1"/>
</dbReference>
<dbReference type="CDD" id="cd01300">
    <property type="entry name" value="YtcJ_like"/>
    <property type="match status" value="1"/>
</dbReference>
<dbReference type="PANTHER" id="PTHR22642">
    <property type="entry name" value="IMIDAZOLONEPROPIONASE"/>
    <property type="match status" value="1"/>
</dbReference>
<proteinExistence type="predicted"/>
<dbReference type="AlphaFoldDB" id="A0A542DCT0"/>
<dbReference type="SUPFAM" id="SSF51338">
    <property type="entry name" value="Composite domain of metallo-dependent hydrolases"/>
    <property type="match status" value="1"/>
</dbReference>
<name>A0A542DCT0_AMYCI</name>
<dbReference type="PANTHER" id="PTHR22642:SF2">
    <property type="entry name" value="PROTEIN LONG AFTER FAR-RED 3"/>
    <property type="match status" value="1"/>
</dbReference>
<dbReference type="InterPro" id="IPR013108">
    <property type="entry name" value="Amidohydro_3"/>
</dbReference>
<dbReference type="RefSeq" id="WP_141995755.1">
    <property type="nucleotide sequence ID" value="NZ_VFML01000001.1"/>
</dbReference>
<keyword evidence="3" id="KW-1185">Reference proteome</keyword>